<dbReference type="GO" id="GO:0004252">
    <property type="term" value="F:serine-type endopeptidase activity"/>
    <property type="evidence" value="ECO:0007669"/>
    <property type="project" value="TreeGrafter"/>
</dbReference>
<comment type="caution">
    <text evidence="10">The sequence shown here is derived from an EMBL/GenBank/DDBJ whole genome shotgun (WGS) entry which is preliminary data.</text>
</comment>
<reference evidence="10 11" key="1">
    <citation type="journal article" date="2023" name="Mol. Biol. Evol.">
        <title>Genomics of Secondarily Temperate Adaptation in the Only Non-Antarctic Icefish.</title>
        <authorList>
            <person name="Rivera-Colon A.G."/>
            <person name="Rayamajhi N."/>
            <person name="Minhas B.F."/>
            <person name="Madrigal G."/>
            <person name="Bilyk K.T."/>
            <person name="Yoon V."/>
            <person name="Hune M."/>
            <person name="Gregory S."/>
            <person name="Cheng C.H.C."/>
            <person name="Catchen J.M."/>
        </authorList>
    </citation>
    <scope>NUCLEOTIDE SEQUENCE [LARGE SCALE GENOMIC DNA]</scope>
    <source>
        <strain evidence="10">JC2023a</strain>
    </source>
</reference>
<evidence type="ECO:0000256" key="1">
    <source>
        <dbReference type="ARBA" id="ARBA00004613"/>
    </source>
</evidence>
<evidence type="ECO:0000259" key="9">
    <source>
        <dbReference type="PROSITE" id="PS50287"/>
    </source>
</evidence>
<evidence type="ECO:0000313" key="11">
    <source>
        <dbReference type="Proteomes" id="UP001335648"/>
    </source>
</evidence>
<keyword evidence="6" id="KW-0325">Glycoprotein</keyword>
<dbReference type="EMBL" id="JAULUE010002052">
    <property type="protein sequence ID" value="KAK5900140.1"/>
    <property type="molecule type" value="Genomic_DNA"/>
</dbReference>
<feature type="region of interest" description="Disordered" evidence="8">
    <location>
        <begin position="1"/>
        <end position="21"/>
    </location>
</feature>
<keyword evidence="11" id="KW-1185">Reference proteome</keyword>
<dbReference type="GO" id="GO:0031638">
    <property type="term" value="P:zymogen activation"/>
    <property type="evidence" value="ECO:0007669"/>
    <property type="project" value="TreeGrafter"/>
</dbReference>
<feature type="domain" description="SRCR" evidence="9">
    <location>
        <begin position="21"/>
        <end position="81"/>
    </location>
</feature>
<protein>
    <recommendedName>
        <fullName evidence="9">SRCR domain-containing protein</fullName>
    </recommendedName>
</protein>
<evidence type="ECO:0000256" key="7">
    <source>
        <dbReference type="PROSITE-ProRule" id="PRU00196"/>
    </source>
</evidence>
<dbReference type="PANTHER" id="PTHR48071:SF15">
    <property type="entry name" value="SRCR DOMAIN-CONTAINING PROTEIN"/>
    <property type="match status" value="1"/>
</dbReference>
<evidence type="ECO:0000256" key="6">
    <source>
        <dbReference type="ARBA" id="ARBA00023180"/>
    </source>
</evidence>
<name>A0AAN8CAT2_9TELE</name>
<comment type="subcellular location">
    <subcellularLocation>
        <location evidence="1">Secreted</location>
    </subcellularLocation>
</comment>
<dbReference type="GO" id="GO:0005615">
    <property type="term" value="C:extracellular space"/>
    <property type="evidence" value="ECO:0007669"/>
    <property type="project" value="TreeGrafter"/>
</dbReference>
<dbReference type="InterPro" id="IPR036772">
    <property type="entry name" value="SRCR-like_dom_sf"/>
</dbReference>
<proteinExistence type="predicted"/>
<dbReference type="Gene3D" id="3.10.250.10">
    <property type="entry name" value="SRCR-like domain"/>
    <property type="match status" value="1"/>
</dbReference>
<dbReference type="InterPro" id="IPR001190">
    <property type="entry name" value="SRCR"/>
</dbReference>
<dbReference type="PROSITE" id="PS50287">
    <property type="entry name" value="SRCR_2"/>
    <property type="match status" value="1"/>
</dbReference>
<dbReference type="SUPFAM" id="SSF56487">
    <property type="entry name" value="SRCR-like"/>
    <property type="match status" value="1"/>
</dbReference>
<sequence>MTDISSLKAEEKHVSRTPEGARLVDGPERCYGKLQLKSTGSWASVCSVSFSSEAALVACRDLGCGFADTFYERGLGAQSSV</sequence>
<dbReference type="PANTHER" id="PTHR48071">
    <property type="entry name" value="SRCR DOMAIN-CONTAINING PROTEIN"/>
    <property type="match status" value="1"/>
</dbReference>
<dbReference type="Proteomes" id="UP001335648">
    <property type="component" value="Unassembled WGS sequence"/>
</dbReference>
<evidence type="ECO:0000256" key="3">
    <source>
        <dbReference type="ARBA" id="ARBA00022729"/>
    </source>
</evidence>
<evidence type="ECO:0000313" key="10">
    <source>
        <dbReference type="EMBL" id="KAK5900140.1"/>
    </source>
</evidence>
<keyword evidence="2" id="KW-0964">Secreted</keyword>
<evidence type="ECO:0000256" key="2">
    <source>
        <dbReference type="ARBA" id="ARBA00022525"/>
    </source>
</evidence>
<gene>
    <name evidence="10" type="ORF">CesoFtcFv8_009543</name>
</gene>
<evidence type="ECO:0000256" key="8">
    <source>
        <dbReference type="SAM" id="MobiDB-lite"/>
    </source>
</evidence>
<organism evidence="10 11">
    <name type="scientific">Champsocephalus esox</name>
    <name type="common">pike icefish</name>
    <dbReference type="NCBI Taxonomy" id="159716"/>
    <lineage>
        <taxon>Eukaryota</taxon>
        <taxon>Metazoa</taxon>
        <taxon>Chordata</taxon>
        <taxon>Craniata</taxon>
        <taxon>Vertebrata</taxon>
        <taxon>Euteleostomi</taxon>
        <taxon>Actinopterygii</taxon>
        <taxon>Neopterygii</taxon>
        <taxon>Teleostei</taxon>
        <taxon>Neoteleostei</taxon>
        <taxon>Acanthomorphata</taxon>
        <taxon>Eupercaria</taxon>
        <taxon>Perciformes</taxon>
        <taxon>Notothenioidei</taxon>
        <taxon>Channichthyidae</taxon>
        <taxon>Champsocephalus</taxon>
    </lineage>
</organism>
<dbReference type="GO" id="GO:0005886">
    <property type="term" value="C:plasma membrane"/>
    <property type="evidence" value="ECO:0007669"/>
    <property type="project" value="TreeGrafter"/>
</dbReference>
<dbReference type="PRINTS" id="PR00258">
    <property type="entry name" value="SPERACTRCPTR"/>
</dbReference>
<evidence type="ECO:0000256" key="5">
    <source>
        <dbReference type="ARBA" id="ARBA00023157"/>
    </source>
</evidence>
<dbReference type="Pfam" id="PF00530">
    <property type="entry name" value="SRCR"/>
    <property type="match status" value="1"/>
</dbReference>
<keyword evidence="3" id="KW-0732">Signal</keyword>
<keyword evidence="5" id="KW-1015">Disulfide bond</keyword>
<dbReference type="AlphaFoldDB" id="A0AAN8CAT2"/>
<keyword evidence="4" id="KW-0677">Repeat</keyword>
<evidence type="ECO:0000256" key="4">
    <source>
        <dbReference type="ARBA" id="ARBA00022737"/>
    </source>
</evidence>
<comment type="caution">
    <text evidence="7">Lacks conserved residue(s) required for the propagation of feature annotation.</text>
</comment>
<accession>A0AAN8CAT2</accession>